<comment type="caution">
    <text evidence="1">The sequence shown here is derived from an EMBL/GenBank/DDBJ whole genome shotgun (WGS) entry which is preliminary data.</text>
</comment>
<dbReference type="Proteomes" id="UP000253509">
    <property type="component" value="Unassembled WGS sequence"/>
</dbReference>
<keyword evidence="2" id="KW-1185">Reference proteome</keyword>
<protein>
    <submittedName>
        <fullName evidence="1">Uncharacterized protein</fullName>
    </submittedName>
</protein>
<accession>A0A366IP45</accession>
<dbReference type="EMBL" id="QNSB01000003">
    <property type="protein sequence ID" value="RBP73109.1"/>
    <property type="molecule type" value="Genomic_DNA"/>
</dbReference>
<sequence>MANLTAIKAQVAAGKCVFTRQNIDSPWMVVGPADIITKGGEVEVTKADGETKMVAIGPALSGVREWENGVRYSAAYPKKNRRAHTHAYGAEGRCYSCGHYNAAEDFVHN</sequence>
<evidence type="ECO:0000313" key="1">
    <source>
        <dbReference type="EMBL" id="RBP73109.1"/>
    </source>
</evidence>
<dbReference type="RefSeq" id="WP_113903561.1">
    <property type="nucleotide sequence ID" value="NZ_QNSB01000003.1"/>
</dbReference>
<name>A0A366IP45_9MICO</name>
<proteinExistence type="predicted"/>
<organism evidence="1 2">
    <name type="scientific">Brevibacterium celere</name>
    <dbReference type="NCBI Taxonomy" id="225845"/>
    <lineage>
        <taxon>Bacteria</taxon>
        <taxon>Bacillati</taxon>
        <taxon>Actinomycetota</taxon>
        <taxon>Actinomycetes</taxon>
        <taxon>Micrococcales</taxon>
        <taxon>Brevibacteriaceae</taxon>
        <taxon>Brevibacterium</taxon>
    </lineage>
</organism>
<dbReference type="AlphaFoldDB" id="A0A366IP45"/>
<evidence type="ECO:0000313" key="2">
    <source>
        <dbReference type="Proteomes" id="UP000253509"/>
    </source>
</evidence>
<gene>
    <name evidence="1" type="ORF">DFO65_103407</name>
</gene>
<reference evidence="1 2" key="1">
    <citation type="submission" date="2018-06" db="EMBL/GenBank/DDBJ databases">
        <title>Freshwater and sediment microbial communities from various areas in North America, analyzing microbe dynamics in response to fracking.</title>
        <authorList>
            <person name="Lamendella R."/>
        </authorList>
    </citation>
    <scope>NUCLEOTIDE SEQUENCE [LARGE SCALE GENOMIC DNA]</scope>
    <source>
        <strain evidence="1 2">3b_TX</strain>
    </source>
</reference>